<organism evidence="1 2">
    <name type="scientific">Hypoxylon rubiginosum</name>
    <dbReference type="NCBI Taxonomy" id="110542"/>
    <lineage>
        <taxon>Eukaryota</taxon>
        <taxon>Fungi</taxon>
        <taxon>Dikarya</taxon>
        <taxon>Ascomycota</taxon>
        <taxon>Pezizomycotina</taxon>
        <taxon>Sordariomycetes</taxon>
        <taxon>Xylariomycetidae</taxon>
        <taxon>Xylariales</taxon>
        <taxon>Hypoxylaceae</taxon>
        <taxon>Hypoxylon</taxon>
    </lineage>
</organism>
<sequence>MWPSALQQLISAGADVNCEDDYGRRPIHLAVALDEILAVEMLKADCALITPENTYSLLQLALDHQFGYRQGRIEIPNLVIDGLIDRHERLRNLAFSVLPDSSPVRQRLSDSCLIESLAPTVIHELRKNNISIPTGLELDGKDIYDTCDFHSDIRLTPTLAERLWVGGFRRINDYFDHDSRAKDSTPILAAWYNADFEMVSWFISKGASPFSKQRKLPISGLHVYAKRLSFPGAYFRHETERVHTSTIHLEQLIQEGTCYRDNCSCVCSPEGCTPVSIFIKSISRYQPPGYDEFCTKLKLFWKKLLPGSNPEPEQLEESLRALIFRRFLEPEQHTCCSISQLGQAMSNPPWCPKAAKEAIKPELDFETMVAFHREKMAKCYCPSIEKPLCVVFWDDCQTIANGGKIEK</sequence>
<gene>
    <name evidence="1" type="ORF">F4820DRAFT_407287</name>
</gene>
<name>A0ACB9ZEH0_9PEZI</name>
<dbReference type="Proteomes" id="UP001497700">
    <property type="component" value="Unassembled WGS sequence"/>
</dbReference>
<evidence type="ECO:0000313" key="2">
    <source>
        <dbReference type="Proteomes" id="UP001497700"/>
    </source>
</evidence>
<keyword evidence="2" id="KW-1185">Reference proteome</keyword>
<dbReference type="EMBL" id="MU393431">
    <property type="protein sequence ID" value="KAI4869398.1"/>
    <property type="molecule type" value="Genomic_DNA"/>
</dbReference>
<proteinExistence type="predicted"/>
<accession>A0ACB9ZEH0</accession>
<comment type="caution">
    <text evidence="1">The sequence shown here is derived from an EMBL/GenBank/DDBJ whole genome shotgun (WGS) entry which is preliminary data.</text>
</comment>
<evidence type="ECO:0000313" key="1">
    <source>
        <dbReference type="EMBL" id="KAI4869398.1"/>
    </source>
</evidence>
<reference evidence="1 2" key="1">
    <citation type="journal article" date="2022" name="New Phytol.">
        <title>Ecological generalism drives hyperdiversity of secondary metabolite gene clusters in xylarialean endophytes.</title>
        <authorList>
            <person name="Franco M.E.E."/>
            <person name="Wisecaver J.H."/>
            <person name="Arnold A.E."/>
            <person name="Ju Y.M."/>
            <person name="Slot J.C."/>
            <person name="Ahrendt S."/>
            <person name="Moore L.P."/>
            <person name="Eastman K.E."/>
            <person name="Scott K."/>
            <person name="Konkel Z."/>
            <person name="Mondo S.J."/>
            <person name="Kuo A."/>
            <person name="Hayes R.D."/>
            <person name="Haridas S."/>
            <person name="Andreopoulos B."/>
            <person name="Riley R."/>
            <person name="LaButti K."/>
            <person name="Pangilinan J."/>
            <person name="Lipzen A."/>
            <person name="Amirebrahimi M."/>
            <person name="Yan J."/>
            <person name="Adam C."/>
            <person name="Keymanesh K."/>
            <person name="Ng V."/>
            <person name="Louie K."/>
            <person name="Northen T."/>
            <person name="Drula E."/>
            <person name="Henrissat B."/>
            <person name="Hsieh H.M."/>
            <person name="Youens-Clark K."/>
            <person name="Lutzoni F."/>
            <person name="Miadlikowska J."/>
            <person name="Eastwood D.C."/>
            <person name="Hamelin R.C."/>
            <person name="Grigoriev I.V."/>
            <person name="U'Ren J.M."/>
        </authorList>
    </citation>
    <scope>NUCLEOTIDE SEQUENCE [LARGE SCALE GENOMIC DNA]</scope>
    <source>
        <strain evidence="1 2">CBS 119005</strain>
    </source>
</reference>
<protein>
    <submittedName>
        <fullName evidence="1">Uncharacterized protein</fullName>
    </submittedName>
</protein>